<organism evidence="1">
    <name type="scientific">uncultured Desulfovibrio sp</name>
    <dbReference type="NCBI Taxonomy" id="167968"/>
    <lineage>
        <taxon>Bacteria</taxon>
        <taxon>Pseudomonadati</taxon>
        <taxon>Thermodesulfobacteriota</taxon>
        <taxon>Desulfovibrionia</taxon>
        <taxon>Desulfovibrionales</taxon>
        <taxon>Desulfovibrionaceae</taxon>
        <taxon>Desulfovibrio</taxon>
        <taxon>environmental samples</taxon>
    </lineage>
</organism>
<gene>
    <name evidence="1" type="ORF">KL86DES1_21001</name>
</gene>
<proteinExistence type="predicted"/>
<evidence type="ECO:0000313" key="1">
    <source>
        <dbReference type="EMBL" id="SCM73052.1"/>
    </source>
</evidence>
<sequence>MHRAAIAGESFRALPSMPALCFAAIFLGPHALPSAMQVDEFTHASAAGRWRCALSPPRPRRRFPGGVYIRRRSRYHGHIRLPHDLCPSFPRQEK</sequence>
<dbReference type="EMBL" id="FMJC01000002">
    <property type="protein sequence ID" value="SCM73052.1"/>
    <property type="molecule type" value="Genomic_DNA"/>
</dbReference>
<name>A0A212L649_9BACT</name>
<reference evidence="1" key="1">
    <citation type="submission" date="2016-08" db="EMBL/GenBank/DDBJ databases">
        <authorList>
            <person name="Seilhamer J.J."/>
        </authorList>
    </citation>
    <scope>NUCLEOTIDE SEQUENCE</scope>
    <source>
        <strain evidence="1">86-1</strain>
    </source>
</reference>
<accession>A0A212L649</accession>
<dbReference type="AlphaFoldDB" id="A0A212L649"/>
<protein>
    <submittedName>
        <fullName evidence="1">Uncharacterized protein</fullName>
    </submittedName>
</protein>